<feature type="compositionally biased region" description="Basic and acidic residues" evidence="5">
    <location>
        <begin position="1"/>
        <end position="23"/>
    </location>
</feature>
<evidence type="ECO:0000313" key="8">
    <source>
        <dbReference type="Proteomes" id="UP000886858"/>
    </source>
</evidence>
<dbReference type="Pfam" id="PF00005">
    <property type="entry name" value="ABC_tran"/>
    <property type="match status" value="1"/>
</dbReference>
<dbReference type="PROSITE" id="PS00211">
    <property type="entry name" value="ABC_TRANSPORTER_1"/>
    <property type="match status" value="1"/>
</dbReference>
<dbReference type="InterPro" id="IPR017871">
    <property type="entry name" value="ABC_transporter-like_CS"/>
</dbReference>
<feature type="domain" description="ABC transporter" evidence="6">
    <location>
        <begin position="29"/>
        <end position="279"/>
    </location>
</feature>
<comment type="caution">
    <text evidence="7">The sequence shown here is derived from an EMBL/GenBank/DDBJ whole genome shotgun (WGS) entry which is preliminary data.</text>
</comment>
<dbReference type="PROSITE" id="PS50893">
    <property type="entry name" value="ABC_TRANSPORTER_2"/>
    <property type="match status" value="1"/>
</dbReference>
<sequence length="356" mass="38762">MEDEEVQKNESNHSELPGKEPPEGGHVLLEVENLKKYYPLKGGIITHTTGYIHAVDGVSFSVREGETLGLVGESGCGKSTIGRQIVGLEKPTEGSILYDGRNLGAISAKEMKGIRTQLQMVFQDPYSSLNPRKHIYEILAQPMLYHHISTKQTVGKDIEKILDMVGLSRNVLGRYPHEFSGGQRQRIGIAKALSLNPRFLVCDEPVSALDVSIQAQILNLLKSLQKELNLTCIFVGHGLGAVNYVSDRIAVMYLGKIVEIGKASDVFHNPAHPYTRALIAAAPVPDPEMAGKEKKLLEGEVGSSQTPPSGCRFHPRCPFAQESCRQEVPQMCEVKAGSGHFAACPVMNGKEAQANG</sequence>
<evidence type="ECO:0000256" key="1">
    <source>
        <dbReference type="ARBA" id="ARBA00005417"/>
    </source>
</evidence>
<gene>
    <name evidence="7" type="ORF">H9717_16270</name>
</gene>
<dbReference type="CDD" id="cd03257">
    <property type="entry name" value="ABC_NikE_OppD_transporters"/>
    <property type="match status" value="1"/>
</dbReference>
<evidence type="ECO:0000256" key="2">
    <source>
        <dbReference type="ARBA" id="ARBA00022448"/>
    </source>
</evidence>
<organism evidence="7 8">
    <name type="scientific">Candidatus Eisenbergiella merdipullorum</name>
    <dbReference type="NCBI Taxonomy" id="2838553"/>
    <lineage>
        <taxon>Bacteria</taxon>
        <taxon>Bacillati</taxon>
        <taxon>Bacillota</taxon>
        <taxon>Clostridia</taxon>
        <taxon>Lachnospirales</taxon>
        <taxon>Lachnospiraceae</taxon>
        <taxon>Eisenbergiella</taxon>
    </lineage>
</organism>
<dbReference type="AlphaFoldDB" id="A0A9D2I9M9"/>
<proteinExistence type="inferred from homology"/>
<dbReference type="InterPro" id="IPR050319">
    <property type="entry name" value="ABC_transp_ATP-bind"/>
</dbReference>
<reference evidence="7" key="1">
    <citation type="journal article" date="2021" name="PeerJ">
        <title>Extensive microbial diversity within the chicken gut microbiome revealed by metagenomics and culture.</title>
        <authorList>
            <person name="Gilroy R."/>
            <person name="Ravi A."/>
            <person name="Getino M."/>
            <person name="Pursley I."/>
            <person name="Horton D.L."/>
            <person name="Alikhan N.F."/>
            <person name="Baker D."/>
            <person name="Gharbi K."/>
            <person name="Hall N."/>
            <person name="Watson M."/>
            <person name="Adriaenssens E.M."/>
            <person name="Foster-Nyarko E."/>
            <person name="Jarju S."/>
            <person name="Secka A."/>
            <person name="Antonio M."/>
            <person name="Oren A."/>
            <person name="Chaudhuri R.R."/>
            <person name="La Ragione R."/>
            <person name="Hildebrand F."/>
            <person name="Pallen M.J."/>
        </authorList>
    </citation>
    <scope>NUCLEOTIDE SEQUENCE</scope>
    <source>
        <strain evidence="7">CHK179-7159</strain>
    </source>
</reference>
<dbReference type="SUPFAM" id="SSF52540">
    <property type="entry name" value="P-loop containing nucleoside triphosphate hydrolases"/>
    <property type="match status" value="1"/>
</dbReference>
<dbReference type="PANTHER" id="PTHR43776:SF8">
    <property type="entry name" value="ABC TRANSPORTER, ATP-BINDING PROTEIN"/>
    <property type="match status" value="1"/>
</dbReference>
<comment type="similarity">
    <text evidence="1">Belongs to the ABC transporter superfamily.</text>
</comment>
<keyword evidence="3" id="KW-0547">Nucleotide-binding</keyword>
<dbReference type="InterPro" id="IPR003439">
    <property type="entry name" value="ABC_transporter-like_ATP-bd"/>
</dbReference>
<evidence type="ECO:0000256" key="4">
    <source>
        <dbReference type="ARBA" id="ARBA00022840"/>
    </source>
</evidence>
<dbReference type="Proteomes" id="UP000886858">
    <property type="component" value="Unassembled WGS sequence"/>
</dbReference>
<dbReference type="EMBL" id="DWYY01000192">
    <property type="protein sequence ID" value="HJA94642.1"/>
    <property type="molecule type" value="Genomic_DNA"/>
</dbReference>
<dbReference type="NCBIfam" id="TIGR01727">
    <property type="entry name" value="oligo_HPY"/>
    <property type="match status" value="1"/>
</dbReference>
<evidence type="ECO:0000259" key="6">
    <source>
        <dbReference type="PROSITE" id="PS50893"/>
    </source>
</evidence>
<protein>
    <submittedName>
        <fullName evidence="7">ABC transporter ATP-binding protein</fullName>
    </submittedName>
</protein>
<evidence type="ECO:0000313" key="7">
    <source>
        <dbReference type="EMBL" id="HJA94642.1"/>
    </source>
</evidence>
<dbReference type="InterPro" id="IPR027417">
    <property type="entry name" value="P-loop_NTPase"/>
</dbReference>
<name>A0A9D2I9M9_9FIRM</name>
<dbReference type="GO" id="GO:0005524">
    <property type="term" value="F:ATP binding"/>
    <property type="evidence" value="ECO:0007669"/>
    <property type="project" value="UniProtKB-KW"/>
</dbReference>
<dbReference type="PANTHER" id="PTHR43776">
    <property type="entry name" value="TRANSPORT ATP-BINDING PROTEIN"/>
    <property type="match status" value="1"/>
</dbReference>
<dbReference type="GO" id="GO:0016887">
    <property type="term" value="F:ATP hydrolysis activity"/>
    <property type="evidence" value="ECO:0007669"/>
    <property type="project" value="InterPro"/>
</dbReference>
<dbReference type="InterPro" id="IPR003593">
    <property type="entry name" value="AAA+_ATPase"/>
</dbReference>
<dbReference type="Pfam" id="PF08352">
    <property type="entry name" value="oligo_HPY"/>
    <property type="match status" value="1"/>
</dbReference>
<dbReference type="GO" id="GO:0015833">
    <property type="term" value="P:peptide transport"/>
    <property type="evidence" value="ECO:0007669"/>
    <property type="project" value="InterPro"/>
</dbReference>
<dbReference type="InterPro" id="IPR013563">
    <property type="entry name" value="Oligopep_ABC_C"/>
</dbReference>
<evidence type="ECO:0000256" key="3">
    <source>
        <dbReference type="ARBA" id="ARBA00022741"/>
    </source>
</evidence>
<accession>A0A9D2I9M9</accession>
<feature type="region of interest" description="Disordered" evidence="5">
    <location>
        <begin position="1"/>
        <end position="25"/>
    </location>
</feature>
<dbReference type="SMART" id="SM00382">
    <property type="entry name" value="AAA"/>
    <property type="match status" value="1"/>
</dbReference>
<evidence type="ECO:0000256" key="5">
    <source>
        <dbReference type="SAM" id="MobiDB-lite"/>
    </source>
</evidence>
<dbReference type="Gene3D" id="3.40.50.300">
    <property type="entry name" value="P-loop containing nucleotide triphosphate hydrolases"/>
    <property type="match status" value="1"/>
</dbReference>
<dbReference type="GO" id="GO:0055085">
    <property type="term" value="P:transmembrane transport"/>
    <property type="evidence" value="ECO:0007669"/>
    <property type="project" value="UniProtKB-ARBA"/>
</dbReference>
<dbReference type="FunFam" id="3.40.50.300:FF:000016">
    <property type="entry name" value="Oligopeptide ABC transporter ATP-binding component"/>
    <property type="match status" value="1"/>
</dbReference>
<reference evidence="7" key="2">
    <citation type="submission" date="2021-04" db="EMBL/GenBank/DDBJ databases">
        <authorList>
            <person name="Gilroy R."/>
        </authorList>
    </citation>
    <scope>NUCLEOTIDE SEQUENCE</scope>
    <source>
        <strain evidence="7">CHK179-7159</strain>
    </source>
</reference>
<keyword evidence="4 7" id="KW-0067">ATP-binding</keyword>
<keyword evidence="2" id="KW-0813">Transport</keyword>